<sequence>MLNNQLFEGKSVINNNRALQLHEVLGGCETISRPLHIEATHWNEWLASAVDPGIIALNVVSVSGRTAYDYLFYSQNVPRRNDGRLRDGLLKKYRHIEGFSWWCNGVDPLNDYNPMDWGCMKPDRPRRDPNKGAKFIKYEHPLRVPTRAFFLAVTDEIWSSIAARYDKTISDEDRGMGFWHWVWKYNIPVVVVEGVKKAGALLTLGYAAIALPGVNSGYRNLKDEFGIPTGEKHLIPELQHFATLGRKFTVCFDHDTKPETIQRVNIAIAQTTKLLTDSHCQVLITEWNYPEKGIDDLIIARGSDVAHEVISLALTYEQWQVKSYNRLSYEPALTLSQRYLGELAIPDDAKLILLKSPKGTGKTESLIAIVAEAIANGQPVLLLSHRVQLAQALADRLGIPYITEVRNSEIGILIGFALCVDSLHPYGQARFNAEHWKQPLVIIDESEQVIWHSLSATTEVKKHRVEVLNQLSHLFKNAIAPGRGRIIVADADLSDLSAHMVMGLAETKVTPWVVVNTWKGQPWNIYNYKQTTPICWLAALEAHIKTGGKPFIAVDAQKAKSKWGTKVLEAKLKKKFPNHRILRIDSETIVDPEHAAYACIERLNQILMEYDIVLASPSIGTGVSIDIRGHFTSVWGCFQGVAPENATRQALARVREEVERHLWVARHGVGKVGNGATNVKSLLASEHQCFKANLRLLQDASMVIDGDEININRTALTIFGKMSCRINAGMIHYRESVVEALTDEGHNIIDVYDNKTRIILEKLITKQRDDLYNAECENVCAADTSHLTPAKYEALQQQRSKTTTERNIERKYKLEQRYGVEVTPELVKKDDAGYYPQLRLCYYLTVGRAYVAERDRSLGEKMLQAKSAWLPDFNGGQKSLVIHALEKFNIPDFIKSDRSLRGTDEDLVQMANNALSVKWQVKTVLDITLNDSDTPIVILRRFLKKIGLKLKYKGRDGTGDRQRIYHVVGADDGREQIFQHWLAKEKEKEKVAA</sequence>
<dbReference type="NCBIfam" id="NF042913">
    <property type="entry name" value="CyRepA1"/>
    <property type="match status" value="1"/>
</dbReference>
<dbReference type="Pfam" id="PF12965">
    <property type="entry name" value="DUF3854"/>
    <property type="match status" value="1"/>
</dbReference>
<dbReference type="Proteomes" id="UP000621307">
    <property type="component" value="Unassembled WGS sequence"/>
</dbReference>
<name>A0ABR8BNC5_9NOSO</name>
<protein>
    <submittedName>
        <fullName evidence="2">DUF3854 domain-containing protein</fullName>
    </submittedName>
</protein>
<dbReference type="Gene3D" id="3.40.50.300">
    <property type="entry name" value="P-loop containing nucleotide triphosphate hydrolases"/>
    <property type="match status" value="1"/>
</dbReference>
<dbReference type="EMBL" id="JACJQL010000089">
    <property type="protein sequence ID" value="MBD2255331.1"/>
    <property type="molecule type" value="Genomic_DNA"/>
</dbReference>
<dbReference type="InterPro" id="IPR049996">
    <property type="entry name" value="Slr7037-like"/>
</dbReference>
<accession>A0ABR8BNC5</accession>
<dbReference type="SUPFAM" id="SSF52540">
    <property type="entry name" value="P-loop containing nucleoside triphosphate hydrolases"/>
    <property type="match status" value="1"/>
</dbReference>
<dbReference type="RefSeq" id="WP_190572128.1">
    <property type="nucleotide sequence ID" value="NZ_JACJQL010000089.1"/>
</dbReference>
<evidence type="ECO:0000313" key="2">
    <source>
        <dbReference type="EMBL" id="MBD2255331.1"/>
    </source>
</evidence>
<dbReference type="InterPro" id="IPR027417">
    <property type="entry name" value="P-loop_NTPase"/>
</dbReference>
<evidence type="ECO:0000313" key="3">
    <source>
        <dbReference type="Proteomes" id="UP000621307"/>
    </source>
</evidence>
<comment type="caution">
    <text evidence="2">The sequence shown here is derived from an EMBL/GenBank/DDBJ whole genome shotgun (WGS) entry which is preliminary data.</text>
</comment>
<keyword evidence="3" id="KW-1185">Reference proteome</keyword>
<organism evidence="2 3">
    <name type="scientific">Nostoc parmelioides FACHB-3921</name>
    <dbReference type="NCBI Taxonomy" id="2692909"/>
    <lineage>
        <taxon>Bacteria</taxon>
        <taxon>Bacillati</taxon>
        <taxon>Cyanobacteriota</taxon>
        <taxon>Cyanophyceae</taxon>
        <taxon>Nostocales</taxon>
        <taxon>Nostocaceae</taxon>
        <taxon>Nostoc</taxon>
    </lineage>
</organism>
<gene>
    <name evidence="2" type="ORF">H6G14_29390</name>
</gene>
<dbReference type="PANTHER" id="PTHR34985:SF1">
    <property type="entry name" value="SLR0554 PROTEIN"/>
    <property type="match status" value="1"/>
</dbReference>
<dbReference type="Pfam" id="PF13604">
    <property type="entry name" value="AAA_30"/>
    <property type="match status" value="1"/>
</dbReference>
<reference evidence="2 3" key="1">
    <citation type="journal article" date="2020" name="ISME J.">
        <title>Comparative genomics reveals insights into cyanobacterial evolution and habitat adaptation.</title>
        <authorList>
            <person name="Chen M.Y."/>
            <person name="Teng W.K."/>
            <person name="Zhao L."/>
            <person name="Hu C.X."/>
            <person name="Zhou Y.K."/>
            <person name="Han B.P."/>
            <person name="Song L.R."/>
            <person name="Shu W.S."/>
        </authorList>
    </citation>
    <scope>NUCLEOTIDE SEQUENCE [LARGE SCALE GENOMIC DNA]</scope>
    <source>
        <strain evidence="2 3">FACHB-3921</strain>
    </source>
</reference>
<feature type="domain" description="DUF3854" evidence="1">
    <location>
        <begin position="178"/>
        <end position="304"/>
    </location>
</feature>
<proteinExistence type="predicted"/>
<dbReference type="InterPro" id="IPR024385">
    <property type="entry name" value="DUF3854"/>
</dbReference>
<dbReference type="PANTHER" id="PTHR34985">
    <property type="entry name" value="SLR0554 PROTEIN"/>
    <property type="match status" value="1"/>
</dbReference>
<evidence type="ECO:0000259" key="1">
    <source>
        <dbReference type="Pfam" id="PF12965"/>
    </source>
</evidence>